<feature type="compositionally biased region" description="Polar residues" evidence="10">
    <location>
        <begin position="1"/>
        <end position="15"/>
    </location>
</feature>
<evidence type="ECO:0000256" key="8">
    <source>
        <dbReference type="ARBA" id="ARBA00048924"/>
    </source>
</evidence>
<dbReference type="InterPro" id="IPR000182">
    <property type="entry name" value="GNAT_dom"/>
</dbReference>
<dbReference type="Pfam" id="PF00583">
    <property type="entry name" value="Acetyltransf_1"/>
    <property type="match status" value="1"/>
</dbReference>
<comment type="caution">
    <text evidence="12">The sequence shown here is derived from an EMBL/GenBank/DDBJ whole genome shotgun (WGS) entry which is preliminary data.</text>
</comment>
<dbReference type="InterPro" id="IPR016181">
    <property type="entry name" value="Acyl_CoA_acyltransferase"/>
</dbReference>
<feature type="region of interest" description="Disordered" evidence="10">
    <location>
        <begin position="171"/>
        <end position="192"/>
    </location>
</feature>
<dbReference type="PANTHER" id="PTHR43072:SF60">
    <property type="entry name" value="L-2,4-DIAMINOBUTYRIC ACID ACETYLTRANSFERASE"/>
    <property type="match status" value="1"/>
</dbReference>
<gene>
    <name evidence="9" type="primary">ectA</name>
    <name evidence="12" type="ORF">FB467_1187</name>
</gene>
<dbReference type="GO" id="GO:0019491">
    <property type="term" value="P:ectoine biosynthetic process"/>
    <property type="evidence" value="ECO:0007669"/>
    <property type="project" value="UniProtKB-UniPathway"/>
</dbReference>
<dbReference type="Proteomes" id="UP000319516">
    <property type="component" value="Unassembled WGS sequence"/>
</dbReference>
<evidence type="ECO:0000256" key="2">
    <source>
        <dbReference type="ARBA" id="ARBA00004978"/>
    </source>
</evidence>
<evidence type="ECO:0000313" key="12">
    <source>
        <dbReference type="EMBL" id="TQL50085.1"/>
    </source>
</evidence>
<evidence type="ECO:0000256" key="4">
    <source>
        <dbReference type="ARBA" id="ARBA00012355"/>
    </source>
</evidence>
<dbReference type="InterPro" id="IPR012772">
    <property type="entry name" value="Ectoine_EctA"/>
</dbReference>
<evidence type="ECO:0000256" key="9">
    <source>
        <dbReference type="RuleBase" id="RU365045"/>
    </source>
</evidence>
<comment type="similarity">
    <text evidence="3 9">Belongs to the acetyltransferase family. EctA subfamily.</text>
</comment>
<protein>
    <recommendedName>
        <fullName evidence="5 9">L-2,4-diaminobutyric acid acetyltransferase</fullName>
        <shortName evidence="9">DABA acetyltransferase</shortName>
        <ecNumber evidence="4 9">2.3.1.178</ecNumber>
    </recommendedName>
</protein>
<dbReference type="PANTHER" id="PTHR43072">
    <property type="entry name" value="N-ACETYLTRANSFERASE"/>
    <property type="match status" value="1"/>
</dbReference>
<dbReference type="SUPFAM" id="SSF55729">
    <property type="entry name" value="Acyl-CoA N-acyltransferases (Nat)"/>
    <property type="match status" value="1"/>
</dbReference>
<dbReference type="RefSeq" id="WP_141784270.1">
    <property type="nucleotide sequence ID" value="NZ_BAAAIK010000004.1"/>
</dbReference>
<sequence length="192" mass="21356">MSTPTATGSRPTTRPASPLIRHPHVDDGAQMWRVARDSVRLDLNPPYAYILWARDFHSTSVVAEVDGAVVGFVTGYLRPEEPTTLMVWQVAVDRSQRGQGLAGQMLDELARRTGAYTLETTITADNPASRRLFEAFAARHAAQHSVSGLFATEHFPDDQDWKPEQLHRITPLRTTARSHHQPGVDARARSHS</sequence>
<evidence type="ECO:0000256" key="1">
    <source>
        <dbReference type="ARBA" id="ARBA00003741"/>
    </source>
</evidence>
<feature type="region of interest" description="Disordered" evidence="10">
    <location>
        <begin position="1"/>
        <end position="23"/>
    </location>
</feature>
<comment type="catalytic activity">
    <reaction evidence="8 9">
        <text>L-2,4-diaminobutanoate + acetyl-CoA = (2S)-4-acetamido-2-aminobutanoate + CoA + H(+)</text>
        <dbReference type="Rhea" id="RHEA:16901"/>
        <dbReference type="ChEBI" id="CHEBI:15378"/>
        <dbReference type="ChEBI" id="CHEBI:57287"/>
        <dbReference type="ChEBI" id="CHEBI:57288"/>
        <dbReference type="ChEBI" id="CHEBI:58761"/>
        <dbReference type="ChEBI" id="CHEBI:58929"/>
        <dbReference type="EC" id="2.3.1.178"/>
    </reaction>
</comment>
<comment type="function">
    <text evidence="1 9">Catalyzes the acetylation of L-2,4-diaminobutyrate (DABA) to gamma-N-acetyl-alpha,gamma-diaminobutyric acid (ADABA) with acetyl coenzyme A.</text>
</comment>
<reference evidence="12 13" key="1">
    <citation type="submission" date="2019-06" db="EMBL/GenBank/DDBJ databases">
        <title>Sequencing the genomes of 1000 actinobacteria strains.</title>
        <authorList>
            <person name="Klenk H.-P."/>
        </authorList>
    </citation>
    <scope>NUCLEOTIDE SEQUENCE [LARGE SCALE GENOMIC DNA]</scope>
    <source>
        <strain evidence="12 13">DSM 12335</strain>
    </source>
</reference>
<keyword evidence="7 9" id="KW-0012">Acyltransferase</keyword>
<dbReference type="OrthoDB" id="2436196at2"/>
<evidence type="ECO:0000256" key="7">
    <source>
        <dbReference type="ARBA" id="ARBA00023315"/>
    </source>
</evidence>
<dbReference type="GO" id="GO:0033816">
    <property type="term" value="F:diaminobutyrate acetyltransferase activity"/>
    <property type="evidence" value="ECO:0007669"/>
    <property type="project" value="UniProtKB-EC"/>
</dbReference>
<keyword evidence="6 9" id="KW-0808">Transferase</keyword>
<dbReference type="EC" id="2.3.1.178" evidence="4 9"/>
<comment type="pathway">
    <text evidence="2 9">Amine and polyamine biosynthesis; ectoine biosynthesis; L-ectoine from L-aspartate 4-semialdehyde: step 2/3.</text>
</comment>
<proteinExistence type="inferred from homology"/>
<evidence type="ECO:0000256" key="10">
    <source>
        <dbReference type="SAM" id="MobiDB-lite"/>
    </source>
</evidence>
<organism evidence="12 13">
    <name type="scientific">Ornithinicoccus hortensis</name>
    <dbReference type="NCBI Taxonomy" id="82346"/>
    <lineage>
        <taxon>Bacteria</taxon>
        <taxon>Bacillati</taxon>
        <taxon>Actinomycetota</taxon>
        <taxon>Actinomycetes</taxon>
        <taxon>Micrococcales</taxon>
        <taxon>Intrasporangiaceae</taxon>
        <taxon>Ornithinicoccus</taxon>
    </lineage>
</organism>
<accession>A0A542YPR2</accession>
<keyword evidence="13" id="KW-1185">Reference proteome</keyword>
<feature type="domain" description="N-acetyltransferase" evidence="11">
    <location>
        <begin position="18"/>
        <end position="173"/>
    </location>
</feature>
<dbReference type="CDD" id="cd04301">
    <property type="entry name" value="NAT_SF"/>
    <property type="match status" value="1"/>
</dbReference>
<dbReference type="AlphaFoldDB" id="A0A542YPR2"/>
<name>A0A542YPR2_9MICO</name>
<evidence type="ECO:0000256" key="3">
    <source>
        <dbReference type="ARBA" id="ARBA00010712"/>
    </source>
</evidence>
<evidence type="ECO:0000256" key="5">
    <source>
        <dbReference type="ARBA" id="ARBA00017935"/>
    </source>
</evidence>
<dbReference type="Gene3D" id="3.40.630.30">
    <property type="match status" value="1"/>
</dbReference>
<dbReference type="PROSITE" id="PS51186">
    <property type="entry name" value="GNAT"/>
    <property type="match status" value="1"/>
</dbReference>
<evidence type="ECO:0000256" key="6">
    <source>
        <dbReference type="ARBA" id="ARBA00022679"/>
    </source>
</evidence>
<dbReference type="UniPathway" id="UPA00067">
    <property type="reaction ID" value="UER00122"/>
</dbReference>
<dbReference type="NCBIfam" id="TIGR02406">
    <property type="entry name" value="ectoine_EctA"/>
    <property type="match status" value="1"/>
</dbReference>
<evidence type="ECO:0000313" key="13">
    <source>
        <dbReference type="Proteomes" id="UP000319516"/>
    </source>
</evidence>
<dbReference type="EMBL" id="VFOP01000001">
    <property type="protein sequence ID" value="TQL50085.1"/>
    <property type="molecule type" value="Genomic_DNA"/>
</dbReference>
<evidence type="ECO:0000259" key="11">
    <source>
        <dbReference type="PROSITE" id="PS51186"/>
    </source>
</evidence>